<name>A0A6B4JNZ2_CLOBO</name>
<organism evidence="1 2">
    <name type="scientific">Clostridium botulinum</name>
    <dbReference type="NCBI Taxonomy" id="1491"/>
    <lineage>
        <taxon>Bacteria</taxon>
        <taxon>Bacillati</taxon>
        <taxon>Bacillota</taxon>
        <taxon>Clostridia</taxon>
        <taxon>Eubacteriales</taxon>
        <taxon>Clostridiaceae</taxon>
        <taxon>Clostridium</taxon>
    </lineage>
</organism>
<comment type="caution">
    <text evidence="1">The sequence shown here is derived from an EMBL/GenBank/DDBJ whole genome shotgun (WGS) entry which is preliminary data.</text>
</comment>
<gene>
    <name evidence="1" type="ORF">FDG31_09130</name>
</gene>
<sequence length="82" mass="9530">MLERIIKNELINMEQEYNFKTVNIGKASVQQLEELLCEISDKVLSNKIDEKVGAVMLDYREGFFELGFKKGIELAIEMLEMK</sequence>
<dbReference type="Proteomes" id="UP000486903">
    <property type="component" value="Unassembled WGS sequence"/>
</dbReference>
<protein>
    <submittedName>
        <fullName evidence="1">Uncharacterized protein</fullName>
    </submittedName>
</protein>
<reference evidence="1 2" key="1">
    <citation type="submission" date="2019-04" db="EMBL/GenBank/DDBJ databases">
        <title>Genome sequencing of Clostridium botulinum Groups I-IV and Clostridium butyricum.</title>
        <authorList>
            <person name="Brunt J."/>
            <person name="Van Vliet A.H.M."/>
            <person name="Stringer S.C."/>
            <person name="Carter A.T."/>
            <person name="Peck M.W."/>
        </authorList>
    </citation>
    <scope>NUCLEOTIDE SEQUENCE [LARGE SCALE GENOMIC DNA]</scope>
    <source>
        <strain evidence="1 2">BL81</strain>
    </source>
</reference>
<evidence type="ECO:0000313" key="2">
    <source>
        <dbReference type="Proteomes" id="UP000486903"/>
    </source>
</evidence>
<accession>A0A6B4JNZ2</accession>
<evidence type="ECO:0000313" key="1">
    <source>
        <dbReference type="EMBL" id="NFV26333.1"/>
    </source>
</evidence>
<dbReference type="AlphaFoldDB" id="A0A6B4JNZ2"/>
<dbReference type="EMBL" id="SXFB01000005">
    <property type="protein sequence ID" value="NFV26333.1"/>
    <property type="molecule type" value="Genomic_DNA"/>
</dbReference>
<proteinExistence type="predicted"/>
<dbReference type="RefSeq" id="WP_003369707.1">
    <property type="nucleotide sequence ID" value="NZ_JACBBA010000006.1"/>
</dbReference>